<dbReference type="GO" id="GO:0006508">
    <property type="term" value="P:proteolysis"/>
    <property type="evidence" value="ECO:0007669"/>
    <property type="project" value="UniProtKB-KW"/>
</dbReference>
<comment type="caution">
    <text evidence="15">The sequence shown here is derived from an EMBL/GenBank/DDBJ whole genome shotgun (WGS) entry which is preliminary data.</text>
</comment>
<keyword evidence="8 12" id="KW-0862">Zinc</keyword>
<keyword evidence="3 13" id="KW-0964">Secreted</keyword>
<feature type="binding site" evidence="12">
    <location>
        <position position="432"/>
    </location>
    <ligand>
        <name>Zn(2+)</name>
        <dbReference type="ChEBI" id="CHEBI:29105"/>
        <note>catalytic</note>
    </ligand>
</feature>
<dbReference type="PANTHER" id="PTHR33478">
    <property type="entry name" value="EXTRACELLULAR METALLOPROTEINASE MEP"/>
    <property type="match status" value="1"/>
</dbReference>
<dbReference type="AlphaFoldDB" id="A0A409XC54"/>
<comment type="similarity">
    <text evidence="2 13">Belongs to the peptidase M36 family.</text>
</comment>
<sequence>MALFRKLLTSALLAIACASYGLSSPLFTYERHATRRSIDIGPGVSIEAFHPPSTFETFAAGIDHPLSRRDGPFSLKDASVAFVGSRLSKGAGSVSFRSGFSGDVAQHAFLTQTHDGIPFANAVANVAFNKEDKVVSFGSSLVNPMTTETIASSTPTISLADAITIAENALNGKFNEHPATLEFFAKPDDTAVLTHVIQIQNDATGAWFEAFVDAHSGDLVSVTDFVTKASYLVVPMQEEILTDGFQVLNDPQDLLASPLGWHNNGTVNTTGNNAIAFKAAQTATTSQSAPGQFFFTQDPNSAPTLQTNLDAARVNAFYIVNTMHDLTYRYGFTEAAFNFQNNNFGKGGLGNDQVTISVQDAAGTNNADFSTPPDGQSGRMRMFLWTLTNPMRDGALENDIVTHENTHGVTNRMTGGGTGRCLQTTEAGGMGEGWSDAMANWNEKTSSAVADFVLGQYVTNDTAGIRTHPYSTSPVINPLRYSDLKTRTEVHSIGEVWANMLYNVYANLVGAHGWSSQARTNPDGREGNIVFLHLFLDALALQPCNPTFLTARDAWIQADVNRFQGANACFIWKAFASRGLGTGAANHNDDTTVPPACVET</sequence>
<feature type="signal peptide" evidence="13">
    <location>
        <begin position="1"/>
        <end position="23"/>
    </location>
</feature>
<dbReference type="CDD" id="cd09596">
    <property type="entry name" value="M36"/>
    <property type="match status" value="1"/>
</dbReference>
<dbReference type="Proteomes" id="UP000283269">
    <property type="component" value="Unassembled WGS sequence"/>
</dbReference>
<accession>A0A409XC54</accession>
<dbReference type="Pfam" id="PF02128">
    <property type="entry name" value="Peptidase_M36"/>
    <property type="match status" value="1"/>
</dbReference>
<evidence type="ECO:0000256" key="1">
    <source>
        <dbReference type="ARBA" id="ARBA00004613"/>
    </source>
</evidence>
<protein>
    <recommendedName>
        <fullName evidence="13">Extracellular metalloproteinase</fullName>
        <ecNumber evidence="13">3.4.24.-</ecNumber>
    </recommendedName>
    <alternativeName>
        <fullName evidence="13">Fungalysin</fullName>
    </alternativeName>
</protein>
<comment type="cofactor">
    <cofactor evidence="12">
        <name>Zn(2+)</name>
        <dbReference type="ChEBI" id="CHEBI:29105"/>
    </cofactor>
    <text evidence="12">Binds 1 zinc ion per subunit.</text>
</comment>
<dbReference type="EC" id="3.4.24.-" evidence="13"/>
<evidence type="ECO:0000259" key="14">
    <source>
        <dbReference type="Pfam" id="PF07504"/>
    </source>
</evidence>
<feature type="chain" id="PRO_5018815368" description="Extracellular metalloproteinase" evidence="13">
    <location>
        <begin position="24"/>
        <end position="600"/>
    </location>
</feature>
<proteinExistence type="inferred from homology"/>
<evidence type="ECO:0000256" key="2">
    <source>
        <dbReference type="ARBA" id="ARBA00006006"/>
    </source>
</evidence>
<evidence type="ECO:0000256" key="10">
    <source>
        <dbReference type="ARBA" id="ARBA00023145"/>
    </source>
</evidence>
<comment type="subcellular location">
    <subcellularLocation>
        <location evidence="1 13">Secreted</location>
    </subcellularLocation>
</comment>
<keyword evidence="6 13" id="KW-0732">Signal</keyword>
<dbReference type="InterPro" id="IPR011096">
    <property type="entry name" value="FTP_domain"/>
</dbReference>
<feature type="active site" evidence="11">
    <location>
        <position position="404"/>
    </location>
</feature>
<dbReference type="InterPro" id="IPR050371">
    <property type="entry name" value="Fungal_virulence_M36"/>
</dbReference>
<dbReference type="Gene3D" id="3.10.170.10">
    <property type="match status" value="1"/>
</dbReference>
<dbReference type="OrthoDB" id="3227768at2759"/>
<dbReference type="GO" id="GO:0008270">
    <property type="term" value="F:zinc ion binding"/>
    <property type="evidence" value="ECO:0007669"/>
    <property type="project" value="InterPro"/>
</dbReference>
<keyword evidence="5 12" id="KW-0479">Metal-binding</keyword>
<keyword evidence="10 13" id="KW-0865">Zymogen</keyword>
<dbReference type="PROSITE" id="PS51257">
    <property type="entry name" value="PROKAR_LIPOPROTEIN"/>
    <property type="match status" value="1"/>
</dbReference>
<keyword evidence="4 13" id="KW-0645">Protease</keyword>
<reference evidence="15 16" key="1">
    <citation type="journal article" date="2018" name="Evol. Lett.">
        <title>Horizontal gene cluster transfer increased hallucinogenic mushroom diversity.</title>
        <authorList>
            <person name="Reynolds H.T."/>
            <person name="Vijayakumar V."/>
            <person name="Gluck-Thaler E."/>
            <person name="Korotkin H.B."/>
            <person name="Matheny P.B."/>
            <person name="Slot J.C."/>
        </authorList>
    </citation>
    <scope>NUCLEOTIDE SEQUENCE [LARGE SCALE GENOMIC DNA]</scope>
    <source>
        <strain evidence="15 16">2631</strain>
    </source>
</reference>
<evidence type="ECO:0000256" key="11">
    <source>
        <dbReference type="PIRSR" id="PIRSR601842-1"/>
    </source>
</evidence>
<dbReference type="PANTHER" id="PTHR33478:SF1">
    <property type="entry name" value="EXTRACELLULAR METALLOPROTEINASE MEP"/>
    <property type="match status" value="1"/>
</dbReference>
<dbReference type="Pfam" id="PF07504">
    <property type="entry name" value="FTP"/>
    <property type="match status" value="1"/>
</dbReference>
<evidence type="ECO:0000256" key="8">
    <source>
        <dbReference type="ARBA" id="ARBA00022833"/>
    </source>
</evidence>
<evidence type="ECO:0000256" key="7">
    <source>
        <dbReference type="ARBA" id="ARBA00022801"/>
    </source>
</evidence>
<dbReference type="EMBL" id="NHYD01002103">
    <property type="protein sequence ID" value="PPQ88310.1"/>
    <property type="molecule type" value="Genomic_DNA"/>
</dbReference>
<evidence type="ECO:0000256" key="5">
    <source>
        <dbReference type="ARBA" id="ARBA00022723"/>
    </source>
</evidence>
<dbReference type="PRINTS" id="PR00999">
    <property type="entry name" value="FUNGALYSIN"/>
</dbReference>
<keyword evidence="7 13" id="KW-0378">Hydrolase</keyword>
<dbReference type="InterPro" id="IPR027268">
    <property type="entry name" value="Peptidase_M4/M1_CTD_sf"/>
</dbReference>
<evidence type="ECO:0000256" key="13">
    <source>
        <dbReference type="RuleBase" id="RU364017"/>
    </source>
</evidence>
<name>A0A409XC54_PSICY</name>
<dbReference type="SUPFAM" id="SSF55486">
    <property type="entry name" value="Metalloproteases ('zincins'), catalytic domain"/>
    <property type="match status" value="1"/>
</dbReference>
<evidence type="ECO:0000313" key="15">
    <source>
        <dbReference type="EMBL" id="PPQ88310.1"/>
    </source>
</evidence>
<dbReference type="STRING" id="93625.A0A409XC54"/>
<evidence type="ECO:0000256" key="12">
    <source>
        <dbReference type="PIRSR" id="PIRSR601842-2"/>
    </source>
</evidence>
<feature type="binding site" evidence="12">
    <location>
        <position position="403"/>
    </location>
    <ligand>
        <name>Zn(2+)</name>
        <dbReference type="ChEBI" id="CHEBI:29105"/>
        <note>catalytic</note>
    </ligand>
</feature>
<evidence type="ECO:0000313" key="16">
    <source>
        <dbReference type="Proteomes" id="UP000283269"/>
    </source>
</evidence>
<evidence type="ECO:0000256" key="3">
    <source>
        <dbReference type="ARBA" id="ARBA00022525"/>
    </source>
</evidence>
<organism evidence="15 16">
    <name type="scientific">Psilocybe cyanescens</name>
    <dbReference type="NCBI Taxonomy" id="93625"/>
    <lineage>
        <taxon>Eukaryota</taxon>
        <taxon>Fungi</taxon>
        <taxon>Dikarya</taxon>
        <taxon>Basidiomycota</taxon>
        <taxon>Agaricomycotina</taxon>
        <taxon>Agaricomycetes</taxon>
        <taxon>Agaricomycetidae</taxon>
        <taxon>Agaricales</taxon>
        <taxon>Agaricineae</taxon>
        <taxon>Strophariaceae</taxon>
        <taxon>Psilocybe</taxon>
    </lineage>
</organism>
<dbReference type="GO" id="GO:0004222">
    <property type="term" value="F:metalloendopeptidase activity"/>
    <property type="evidence" value="ECO:0007669"/>
    <property type="project" value="InterPro"/>
</dbReference>
<keyword evidence="16" id="KW-1185">Reference proteome</keyword>
<feature type="binding site" evidence="12">
    <location>
        <position position="407"/>
    </location>
    <ligand>
        <name>Zn(2+)</name>
        <dbReference type="ChEBI" id="CHEBI:29105"/>
        <note>catalytic</note>
    </ligand>
</feature>
<feature type="domain" description="FTP" evidence="14">
    <location>
        <begin position="106"/>
        <end position="141"/>
    </location>
</feature>
<dbReference type="InParanoid" id="A0A409XC54"/>
<dbReference type="GO" id="GO:0005615">
    <property type="term" value="C:extracellular space"/>
    <property type="evidence" value="ECO:0007669"/>
    <property type="project" value="InterPro"/>
</dbReference>
<evidence type="ECO:0000256" key="4">
    <source>
        <dbReference type="ARBA" id="ARBA00022670"/>
    </source>
</evidence>
<keyword evidence="9 13" id="KW-0482">Metalloprotease</keyword>
<dbReference type="Gene3D" id="1.10.390.10">
    <property type="entry name" value="Neutral Protease Domain 2"/>
    <property type="match status" value="1"/>
</dbReference>
<evidence type="ECO:0000256" key="6">
    <source>
        <dbReference type="ARBA" id="ARBA00022729"/>
    </source>
</evidence>
<evidence type="ECO:0000256" key="9">
    <source>
        <dbReference type="ARBA" id="ARBA00023049"/>
    </source>
</evidence>
<gene>
    <name evidence="15" type="ORF">CVT25_012370</name>
</gene>
<dbReference type="InterPro" id="IPR001842">
    <property type="entry name" value="Peptidase_M36"/>
</dbReference>